<dbReference type="VEuPathDB" id="FungiDB:YALI1_A21499g"/>
<name>A0A371BZ74_YARLL</name>
<gene>
    <name evidence="1" type="ORF">B0I71DRAFT_167099</name>
</gene>
<evidence type="ECO:0000313" key="2">
    <source>
        <dbReference type="Proteomes" id="UP000256601"/>
    </source>
</evidence>
<dbReference type="EMBL" id="KZ859087">
    <property type="protein sequence ID" value="RDW23409.1"/>
    <property type="molecule type" value="Genomic_DNA"/>
</dbReference>
<proteinExistence type="predicted"/>
<accession>A0A371BZ74</accession>
<dbReference type="AlphaFoldDB" id="A0A371BZ74"/>
<dbReference type="VEuPathDB" id="FungiDB:YALI0_A20460g"/>
<organism evidence="1 2">
    <name type="scientific">Yarrowia lipolytica</name>
    <name type="common">Candida lipolytica</name>
    <dbReference type="NCBI Taxonomy" id="4952"/>
    <lineage>
        <taxon>Eukaryota</taxon>
        <taxon>Fungi</taxon>
        <taxon>Dikarya</taxon>
        <taxon>Ascomycota</taxon>
        <taxon>Saccharomycotina</taxon>
        <taxon>Dipodascomycetes</taxon>
        <taxon>Dipodascales</taxon>
        <taxon>Dipodascales incertae sedis</taxon>
        <taxon>Yarrowia</taxon>
    </lineage>
</organism>
<sequence>MPFLSNHPCDSTSFSEFYESDDIRDAFYSKPNTIFKRDYVVGLNREKKACLQAEITKKYNSQKTGRLGYLPVAKWTWYAIRYCELSSPMNLLAGKELCYRKPPNNENVALARPTVSLKRSKRVKRNSRPGRLRATAVMMAENKQLERDYTLFSLPVNLYHLVELASAHEETITKTAAQRKVIKREKELQLERKQMEHLRSSKKEFLVEGMA</sequence>
<reference evidence="1 2" key="1">
    <citation type="submission" date="2018-07" db="EMBL/GenBank/DDBJ databases">
        <title>Draft Genome Assemblies for Five Robust Yarrowia lipolytica Strains Exhibiting High Lipid Production and Pentose Sugar Utilization and Sugar Alcohol Secretion from Undetoxified Lignocellulosic Biomass Hydrolysates.</title>
        <authorList>
            <consortium name="DOE Joint Genome Institute"/>
            <person name="Walker C."/>
            <person name="Ryu S."/>
            <person name="Na H."/>
            <person name="Zane M."/>
            <person name="LaButti K."/>
            <person name="Lipzen A."/>
            <person name="Haridas S."/>
            <person name="Barry K."/>
            <person name="Grigoriev I.V."/>
            <person name="Quarterman J."/>
            <person name="Slininger P."/>
            <person name="Dien B."/>
            <person name="Trinh C.T."/>
        </authorList>
    </citation>
    <scope>NUCLEOTIDE SEQUENCE [LARGE SCALE GENOMIC DNA]</scope>
    <source>
        <strain evidence="1 2">YB392</strain>
    </source>
</reference>
<protein>
    <submittedName>
        <fullName evidence="1">Uncharacterized protein</fullName>
    </submittedName>
</protein>
<evidence type="ECO:0000313" key="1">
    <source>
        <dbReference type="EMBL" id="RDW23409.1"/>
    </source>
</evidence>
<dbReference type="Proteomes" id="UP000256601">
    <property type="component" value="Unassembled WGS sequence"/>
</dbReference>